<dbReference type="InterPro" id="IPR039448">
    <property type="entry name" value="Beta_helix"/>
</dbReference>
<keyword evidence="2" id="KW-0946">Virion</keyword>
<evidence type="ECO:0000313" key="5">
    <source>
        <dbReference type="Proteomes" id="UP000224503"/>
    </source>
</evidence>
<keyword evidence="5" id="KW-1185">Reference proteome</keyword>
<dbReference type="Proteomes" id="UP000224503">
    <property type="component" value="Segment"/>
</dbReference>
<dbReference type="RefSeq" id="YP_009594306.1">
    <property type="nucleotide sequence ID" value="NC_041875.1"/>
</dbReference>
<dbReference type="Gene3D" id="2.160.20.10">
    <property type="entry name" value="Single-stranded right-handed beta-helix, Pectin lyase-like"/>
    <property type="match status" value="1"/>
</dbReference>
<evidence type="ECO:0000256" key="2">
    <source>
        <dbReference type="ARBA" id="ARBA00022844"/>
    </source>
</evidence>
<dbReference type="SUPFAM" id="SSF51126">
    <property type="entry name" value="Pectin lyase-like"/>
    <property type="match status" value="2"/>
</dbReference>
<name>A0A0U3TJY1_9CAUD</name>
<dbReference type="InterPro" id="IPR006626">
    <property type="entry name" value="PbH1"/>
</dbReference>
<dbReference type="GeneID" id="40069827"/>
<evidence type="ECO:0000313" key="4">
    <source>
        <dbReference type="EMBL" id="ALY09289.1"/>
    </source>
</evidence>
<protein>
    <submittedName>
        <fullName evidence="4">Tail spike protein</fullName>
    </submittedName>
</protein>
<dbReference type="InterPro" id="IPR011050">
    <property type="entry name" value="Pectin_lyase_fold/virulence"/>
</dbReference>
<dbReference type="GO" id="GO:0051701">
    <property type="term" value="P:biological process involved in interaction with host"/>
    <property type="evidence" value="ECO:0007669"/>
    <property type="project" value="UniProtKB-ARBA"/>
</dbReference>
<dbReference type="OrthoDB" id="41182at10239"/>
<dbReference type="KEGG" id="vg:40069827"/>
<organism evidence="4 5">
    <name type="scientific">Arthrobacter phage Jasmine</name>
    <dbReference type="NCBI Taxonomy" id="1772302"/>
    <lineage>
        <taxon>Viruses</taxon>
        <taxon>Duplodnaviria</taxon>
        <taxon>Heunggongvirae</taxon>
        <taxon>Uroviricota</taxon>
        <taxon>Caudoviricetes</taxon>
        <taxon>Jasminevirus</taxon>
        <taxon>Jasminevirus jasmine</taxon>
    </lineage>
</organism>
<evidence type="ECO:0000259" key="3">
    <source>
        <dbReference type="Pfam" id="PF13229"/>
    </source>
</evidence>
<sequence length="614" mass="64849">MPRNDDISLILTKAKLNGFLPDVKNEELDVLQALASELFKDDVIIQSSDKIPYISVDEQILPGDATVAVGWQRAVNAAKTFNIKRILARSSSYVFGNTGVNFGGLHGCTIEGMGKDSTILTGTANLFTLFYNTSACSKLTFKNLGFVGPGVDDATGPRRARTTTGPSFRTAIKIQGDLHPTAGVAYQASDIIIEDCKFIGLVEGLPIYFSGVRGYSKLVGSLVENCFDPGWIFYENAVALNNTSRRSMDNGFSLSRGGQSVVAVGNYIEDACYNAIWVAGYDDAGGPKHVTVVGNVGKRLGNTGVTLQKGGSNATIVGNSFTDVRRGPIDEPSDEYGVGVYIAGLTDSEALTVLQWAENINVSNNVLVECARGGVLIRAGSRVVTVTNNTIVNPGTEFLSDGVTAVGTTTHNHNFGTNVIIGSGFSLSTVNNVRVTGNHVVDNRTVTRLIYGCDNASNSTFYSQANNSVIGAVQQITETARTIAGGTMTYTGGLIAGSSSATVGDGYYVTVNGPNSVFRELRFATGLSTRWSCGPDNTTENTGDVGSDFVVRAFTNAGALKATMLRMTRDQKIGFNGVTPVVRPTLTAAATDAATTQTLVNSIRTALISLGLAQ</sequence>
<comment type="subcellular location">
    <subcellularLocation>
        <location evidence="1">Virion</location>
    </subcellularLocation>
</comment>
<dbReference type="SMART" id="SM00710">
    <property type="entry name" value="PbH1"/>
    <property type="match status" value="7"/>
</dbReference>
<gene>
    <name evidence="4" type="primary">18</name>
    <name evidence="4" type="ORF">JASMINE_18</name>
</gene>
<feature type="domain" description="Right handed beta helix" evidence="3">
    <location>
        <begin position="241"/>
        <end position="412"/>
    </location>
</feature>
<accession>A0A0U3TJY1</accession>
<evidence type="ECO:0000256" key="1">
    <source>
        <dbReference type="ARBA" id="ARBA00004328"/>
    </source>
</evidence>
<proteinExistence type="predicted"/>
<dbReference type="GO" id="GO:0019058">
    <property type="term" value="P:viral life cycle"/>
    <property type="evidence" value="ECO:0007669"/>
    <property type="project" value="UniProtKB-ARBA"/>
</dbReference>
<dbReference type="GO" id="GO:0044423">
    <property type="term" value="C:virion component"/>
    <property type="evidence" value="ECO:0007669"/>
    <property type="project" value="UniProtKB-KW"/>
</dbReference>
<dbReference type="Pfam" id="PF13229">
    <property type="entry name" value="Beta_helix"/>
    <property type="match status" value="1"/>
</dbReference>
<reference evidence="4 5" key="1">
    <citation type="submission" date="2015-11" db="EMBL/GenBank/DDBJ databases">
        <authorList>
            <person name="Ott C."/>
            <person name="Guerrero C.A."/>
            <person name="Bradley K.W."/>
            <person name="Asai D.J."/>
            <person name="Bowman C.A."/>
            <person name="Russell D.A."/>
            <person name="Pope W.H."/>
            <person name="Jacobs-Sera D."/>
            <person name="Hendrix R.W."/>
            <person name="Hatfull G.F."/>
        </authorList>
    </citation>
    <scope>NUCLEOTIDE SEQUENCE [LARGE SCALE GENOMIC DNA]</scope>
</reference>
<dbReference type="InterPro" id="IPR012334">
    <property type="entry name" value="Pectin_lyas_fold"/>
</dbReference>
<dbReference type="EMBL" id="KU160650">
    <property type="protein sequence ID" value="ALY09289.1"/>
    <property type="molecule type" value="Genomic_DNA"/>
</dbReference>